<keyword evidence="4" id="KW-0442">Lipid degradation</keyword>
<evidence type="ECO:0000313" key="7">
    <source>
        <dbReference type="EMBL" id="BCN31742.1"/>
    </source>
</evidence>
<dbReference type="PANTHER" id="PTHR15172">
    <property type="entry name" value="GALACTOCEREBROSIDASE"/>
    <property type="match status" value="1"/>
</dbReference>
<dbReference type="GO" id="GO:0016020">
    <property type="term" value="C:membrane"/>
    <property type="evidence" value="ECO:0007669"/>
    <property type="project" value="GOC"/>
</dbReference>
<evidence type="ECO:0000259" key="6">
    <source>
        <dbReference type="Pfam" id="PF02057"/>
    </source>
</evidence>
<dbReference type="Proteomes" id="UP000595897">
    <property type="component" value="Chromosome"/>
</dbReference>
<dbReference type="Gene3D" id="2.60.120.260">
    <property type="entry name" value="Galactose-binding domain-like"/>
    <property type="match status" value="1"/>
</dbReference>
<dbReference type="EMBL" id="AP024169">
    <property type="protein sequence ID" value="BCN31742.1"/>
    <property type="molecule type" value="Genomic_DNA"/>
</dbReference>
<accession>A0A7R7ENG3</accession>
<dbReference type="Gene3D" id="3.20.20.70">
    <property type="entry name" value="Aldolase class I"/>
    <property type="match status" value="1"/>
</dbReference>
<keyword evidence="8" id="KW-1185">Reference proteome</keyword>
<dbReference type="GO" id="GO:0005764">
    <property type="term" value="C:lysosome"/>
    <property type="evidence" value="ECO:0007669"/>
    <property type="project" value="TreeGrafter"/>
</dbReference>
<keyword evidence="3" id="KW-0746">Sphingolipid metabolism</keyword>
<dbReference type="InterPro" id="IPR017853">
    <property type="entry name" value="GH"/>
</dbReference>
<dbReference type="EC" id="3.2.1.46" evidence="2"/>
<evidence type="ECO:0000256" key="3">
    <source>
        <dbReference type="ARBA" id="ARBA00022919"/>
    </source>
</evidence>
<sequence length="829" mass="94096">MEKDRINVIVDGAKANKMPNSIYRGFGMISANNSSRLLLDYKAEHPEAYWNILNCIFGKEGLGATHFKLEMGSDINSSSGTEPCIMRRADEEPDVTRGASYQLAFDAKQINPDITLDMLRWSEPAWISNADDVYDLRYQWYKSTLDAAFKEYGLIFDYISANQNERDIDAEWIKYISKRLKNEKDSAYDYSKIKIVAADEEGHWNIGEKMLTDQVLLDAVDVIGSHYTDWSTNKVKQLFHDYGKKVWFSEGCPPMSYSEETYRYDGTGSGLTGINGVLDIANRIITMYPGGNMTLYEFQPAVAAYYDGVTFCSKQLITANKPWSGYYELNSGYYMALHFSQFIKEGWCFIEGACAGDGKPGGDGHAVVEATYSYITLCDPKTEDYSIVVTNTTNNTREYSIEISELKKSSSTVYIWETRGPEKNQKFDDNYFKKIDAINPVSNGNIDTYTVSVKPYSMVTITTLNEENHISNSKNEIDNNSRNEIDNNSSNLLSIPYYDDYEYKEYDKDYLLSRGNAPRYTTDEGGAFEVVHYNGNNVLMQKITTDMKPKEWGYTPDPVTNFGDDLWFNYKASVDVKFDANGNQDNNYVGVGIRYNLGDAGASGYSMILYANGRWKLNRNKVMITEGYTERFDGSIWNYIGVMAVEDKISAYCNGKLLVSHTVDHKNLEPMHTAGRCALYSSYHCNCFDHFKAEPIDDVEYFVDRINNTNEAITYSSGWTHSVMSGFKNYYRTVSKGEIGESVAIDFSGTGFAIIGENENERNCEIDVELDGILVEHKLSIAKSDYREACYYRYSIAEGYHQMKITVLSGTFTLDAVEITKIHKAKDDK</sequence>
<dbReference type="Pfam" id="PF02057">
    <property type="entry name" value="Glyco_hydro_59"/>
    <property type="match status" value="1"/>
</dbReference>
<feature type="domain" description="Glycosyl hydrolase family 59 catalytic" evidence="6">
    <location>
        <begin position="24"/>
        <end position="341"/>
    </location>
</feature>
<proteinExistence type="inferred from homology"/>
<dbReference type="AlphaFoldDB" id="A0A7R7ENG3"/>
<dbReference type="RefSeq" id="WP_271712838.1">
    <property type="nucleotide sequence ID" value="NZ_AP024169.1"/>
</dbReference>
<dbReference type="Gene3D" id="2.60.120.560">
    <property type="entry name" value="Exo-inulinase, domain 1"/>
    <property type="match status" value="1"/>
</dbReference>
<protein>
    <recommendedName>
        <fullName evidence="2">galactosylceramidase</fullName>
        <ecNumber evidence="2">3.2.1.46</ecNumber>
    </recommendedName>
    <alternativeName>
        <fullName evidence="5">Galactosylceramidase</fullName>
    </alternativeName>
</protein>
<dbReference type="PANTHER" id="PTHR15172:SF1">
    <property type="entry name" value="GALACTOCEREBROSIDASE"/>
    <property type="match status" value="1"/>
</dbReference>
<gene>
    <name evidence="7" type="ORF">bsdtb5_30370</name>
</gene>
<comment type="similarity">
    <text evidence="1">Belongs to the glycosyl hydrolase 59 family.</text>
</comment>
<organism evidence="7 8">
    <name type="scientific">Anaeromicropila herbilytica</name>
    <dbReference type="NCBI Taxonomy" id="2785025"/>
    <lineage>
        <taxon>Bacteria</taxon>
        <taxon>Bacillati</taxon>
        <taxon>Bacillota</taxon>
        <taxon>Clostridia</taxon>
        <taxon>Lachnospirales</taxon>
        <taxon>Lachnospiraceae</taxon>
        <taxon>Anaeromicropila</taxon>
    </lineage>
</organism>
<evidence type="ECO:0000256" key="2">
    <source>
        <dbReference type="ARBA" id="ARBA00012657"/>
    </source>
</evidence>
<dbReference type="InterPro" id="IPR049161">
    <property type="entry name" value="GH59_cat"/>
</dbReference>
<evidence type="ECO:0000313" key="8">
    <source>
        <dbReference type="Proteomes" id="UP000595897"/>
    </source>
</evidence>
<dbReference type="InterPro" id="IPR013785">
    <property type="entry name" value="Aldolase_TIM"/>
</dbReference>
<name>A0A7R7ENG3_9FIRM</name>
<dbReference type="GO" id="GO:0004336">
    <property type="term" value="F:galactosylceramidase activity"/>
    <property type="evidence" value="ECO:0007669"/>
    <property type="project" value="UniProtKB-EC"/>
</dbReference>
<dbReference type="SUPFAM" id="SSF51445">
    <property type="entry name" value="(Trans)glycosidases"/>
    <property type="match status" value="1"/>
</dbReference>
<dbReference type="KEGG" id="ahb:bsdtb5_30370"/>
<evidence type="ECO:0000256" key="4">
    <source>
        <dbReference type="ARBA" id="ARBA00022963"/>
    </source>
</evidence>
<dbReference type="InterPro" id="IPR001286">
    <property type="entry name" value="Glyco_hydro_59"/>
</dbReference>
<keyword evidence="4" id="KW-0443">Lipid metabolism</keyword>
<dbReference type="Gene3D" id="3.20.20.80">
    <property type="entry name" value="Glycosidases"/>
    <property type="match status" value="1"/>
</dbReference>
<evidence type="ECO:0000256" key="1">
    <source>
        <dbReference type="ARBA" id="ARBA00005637"/>
    </source>
</evidence>
<reference evidence="7 8" key="1">
    <citation type="submission" date="2020-11" db="EMBL/GenBank/DDBJ databases">
        <title>Draft genome sequencing of a Lachnospiraceae strain isolated from anoxic soil subjected to BSD treatment.</title>
        <authorList>
            <person name="Uek A."/>
            <person name="Tonouchi A."/>
        </authorList>
    </citation>
    <scope>NUCLEOTIDE SEQUENCE [LARGE SCALE GENOMIC DNA]</scope>
    <source>
        <strain evidence="7 8">TB5</strain>
    </source>
</reference>
<dbReference type="GO" id="GO:0006683">
    <property type="term" value="P:galactosylceramide catabolic process"/>
    <property type="evidence" value="ECO:0007669"/>
    <property type="project" value="InterPro"/>
</dbReference>
<evidence type="ECO:0000256" key="5">
    <source>
        <dbReference type="ARBA" id="ARBA00033098"/>
    </source>
</evidence>